<evidence type="ECO:0000256" key="1">
    <source>
        <dbReference type="ARBA" id="ARBA00004167"/>
    </source>
</evidence>
<evidence type="ECO:0000256" key="7">
    <source>
        <dbReference type="SAM" id="MobiDB-lite"/>
    </source>
</evidence>
<keyword evidence="6 8" id="KW-0472">Membrane</keyword>
<feature type="region of interest" description="Disordered" evidence="7">
    <location>
        <begin position="283"/>
        <end position="302"/>
    </location>
</feature>
<dbReference type="InterPro" id="IPR019008">
    <property type="entry name" value="Beta_sandwich_EMC7"/>
</dbReference>
<evidence type="ECO:0000256" key="3">
    <source>
        <dbReference type="ARBA" id="ARBA00022692"/>
    </source>
</evidence>
<reference evidence="10 11" key="1">
    <citation type="journal article" date="2019" name="Commun. Biol.">
        <title>The bagworm genome reveals a unique fibroin gene that provides high tensile strength.</title>
        <authorList>
            <person name="Kono N."/>
            <person name="Nakamura H."/>
            <person name="Ohtoshi R."/>
            <person name="Tomita M."/>
            <person name="Numata K."/>
            <person name="Arakawa K."/>
        </authorList>
    </citation>
    <scope>NUCLEOTIDE SEQUENCE [LARGE SCALE GENOMIC DNA]</scope>
</reference>
<dbReference type="Proteomes" id="UP000299102">
    <property type="component" value="Unassembled WGS sequence"/>
</dbReference>
<evidence type="ECO:0000256" key="8">
    <source>
        <dbReference type="SAM" id="Phobius"/>
    </source>
</evidence>
<organism evidence="10 11">
    <name type="scientific">Eumeta variegata</name>
    <name type="common">Bagworm moth</name>
    <name type="synonym">Eumeta japonica</name>
    <dbReference type="NCBI Taxonomy" id="151549"/>
    <lineage>
        <taxon>Eukaryota</taxon>
        <taxon>Metazoa</taxon>
        <taxon>Ecdysozoa</taxon>
        <taxon>Arthropoda</taxon>
        <taxon>Hexapoda</taxon>
        <taxon>Insecta</taxon>
        <taxon>Pterygota</taxon>
        <taxon>Neoptera</taxon>
        <taxon>Endopterygota</taxon>
        <taxon>Lepidoptera</taxon>
        <taxon>Glossata</taxon>
        <taxon>Ditrysia</taxon>
        <taxon>Tineoidea</taxon>
        <taxon>Psychidae</taxon>
        <taxon>Oiketicinae</taxon>
        <taxon>Eumeta</taxon>
    </lineage>
</organism>
<keyword evidence="11" id="KW-1185">Reference proteome</keyword>
<evidence type="ECO:0000313" key="11">
    <source>
        <dbReference type="Proteomes" id="UP000299102"/>
    </source>
</evidence>
<dbReference type="GO" id="GO:0030246">
    <property type="term" value="F:carbohydrate binding"/>
    <property type="evidence" value="ECO:0007669"/>
    <property type="project" value="InterPro"/>
</dbReference>
<feature type="transmembrane region" description="Helical" evidence="8">
    <location>
        <begin position="226"/>
        <end position="245"/>
    </location>
</feature>
<dbReference type="InterPro" id="IPR039163">
    <property type="entry name" value="EMC7"/>
</dbReference>
<evidence type="ECO:0000256" key="5">
    <source>
        <dbReference type="ARBA" id="ARBA00022989"/>
    </source>
</evidence>
<dbReference type="PANTHER" id="PTHR13605:SF4">
    <property type="entry name" value="ER MEMBRANE PROTEIN COMPLEX SUBUNIT 7"/>
    <property type="match status" value="1"/>
</dbReference>
<keyword evidence="4" id="KW-0732">Signal</keyword>
<name>A0A4C1WH71_EUMVA</name>
<feature type="domain" description="ER membrane protein complex subunit 7 beta-sandwich" evidence="9">
    <location>
        <begin position="125"/>
        <end position="234"/>
    </location>
</feature>
<dbReference type="GO" id="GO:0072546">
    <property type="term" value="C:EMC complex"/>
    <property type="evidence" value="ECO:0007669"/>
    <property type="project" value="TreeGrafter"/>
</dbReference>
<dbReference type="AlphaFoldDB" id="A0A4C1WH71"/>
<comment type="similarity">
    <text evidence="2">Belongs to the EMC7 family.</text>
</comment>
<evidence type="ECO:0000313" key="10">
    <source>
        <dbReference type="EMBL" id="GBP50521.1"/>
    </source>
</evidence>
<dbReference type="STRING" id="151549.A0A4C1WH71"/>
<comment type="subcellular location">
    <subcellularLocation>
        <location evidence="1">Membrane</location>
        <topology evidence="1">Single-pass membrane protein</topology>
    </subcellularLocation>
</comment>
<keyword evidence="3 8" id="KW-0812">Transmembrane</keyword>
<dbReference type="SUPFAM" id="SSF49452">
    <property type="entry name" value="Starch-binding domain-like"/>
    <property type="match status" value="1"/>
</dbReference>
<protein>
    <submittedName>
        <fullName evidence="10">ER membrane protein complex subunit 7</fullName>
    </submittedName>
</protein>
<evidence type="ECO:0000259" key="9">
    <source>
        <dbReference type="Pfam" id="PF09430"/>
    </source>
</evidence>
<evidence type="ECO:0000256" key="2">
    <source>
        <dbReference type="ARBA" id="ARBA00008880"/>
    </source>
</evidence>
<accession>A0A4C1WH71</accession>
<dbReference type="Pfam" id="PF09430">
    <property type="entry name" value="EMC7_beta-sandw"/>
    <property type="match status" value="1"/>
</dbReference>
<sequence length="302" mass="34771">MSHDNFINLSKMRAKCRRLLRSKKLEGWRGFFPGTSWKDGAASVLFLSLGHKTQIIILIFKYEGNPDDLAAYHSIALSSVLGKIAEYLVKNILYGLINHQNDEELGNGRYIIEGRVFPPEPLELTNWQVDTRVHVNGGEYIGFIREDGNFLIHNVPSGSYVVEIIHPDYMYEPVRVEINSKGKYRARKVNYVQTSQVIQVPYPLRMKALSKYRYFQVREQWRLTDFLFNPMVIMMVLPLLLIMILPKMMNDPETKEDLKQISNFAKMSDMPEMSEMITSLFSGAPTAKASSSKTPKQAKKRQ</sequence>
<dbReference type="InterPro" id="IPR013784">
    <property type="entry name" value="Carb-bd-like_fold"/>
</dbReference>
<gene>
    <name evidence="10" type="primary">emc7</name>
    <name evidence="10" type="ORF">EVAR_25218_1</name>
</gene>
<dbReference type="EMBL" id="BGZK01000567">
    <property type="protein sequence ID" value="GBP50521.1"/>
    <property type="molecule type" value="Genomic_DNA"/>
</dbReference>
<comment type="caution">
    <text evidence="10">The sequence shown here is derived from an EMBL/GenBank/DDBJ whole genome shotgun (WGS) entry which is preliminary data.</text>
</comment>
<evidence type="ECO:0000256" key="4">
    <source>
        <dbReference type="ARBA" id="ARBA00022729"/>
    </source>
</evidence>
<dbReference type="PANTHER" id="PTHR13605">
    <property type="entry name" value="ER MEMBRANE PROTEIN COMPLEX SUBUNIT 7"/>
    <property type="match status" value="1"/>
</dbReference>
<evidence type="ECO:0000256" key="6">
    <source>
        <dbReference type="ARBA" id="ARBA00023136"/>
    </source>
</evidence>
<keyword evidence="5 8" id="KW-1133">Transmembrane helix</keyword>
<dbReference type="OrthoDB" id="27095at2759"/>
<proteinExistence type="inferred from homology"/>